<reference evidence="4" key="1">
    <citation type="journal article" date="2020" name="Nature">
        <title>Giant virus diversity and host interactions through global metagenomics.</title>
        <authorList>
            <person name="Schulz F."/>
            <person name="Roux S."/>
            <person name="Paez-Espino D."/>
            <person name="Jungbluth S."/>
            <person name="Walsh D.A."/>
            <person name="Denef V.J."/>
            <person name="McMahon K.D."/>
            <person name="Konstantinidis K.T."/>
            <person name="Eloe-Fadrosh E.A."/>
            <person name="Kyrpides N.C."/>
            <person name="Woyke T."/>
        </authorList>
    </citation>
    <scope>NUCLEOTIDE SEQUENCE</scope>
    <source>
        <strain evidence="4">GVMAG-S-1101171-111</strain>
    </source>
</reference>
<evidence type="ECO:0000256" key="2">
    <source>
        <dbReference type="ARBA" id="ARBA00023043"/>
    </source>
</evidence>
<feature type="compositionally biased region" description="Basic and acidic residues" evidence="3">
    <location>
        <begin position="56"/>
        <end position="78"/>
    </location>
</feature>
<evidence type="ECO:0000256" key="1">
    <source>
        <dbReference type="ARBA" id="ARBA00022737"/>
    </source>
</evidence>
<organism evidence="4">
    <name type="scientific">viral metagenome</name>
    <dbReference type="NCBI Taxonomy" id="1070528"/>
    <lineage>
        <taxon>unclassified sequences</taxon>
        <taxon>metagenomes</taxon>
        <taxon>organismal metagenomes</taxon>
    </lineage>
</organism>
<dbReference type="EMBL" id="MN740804">
    <property type="protein sequence ID" value="QHS82700.1"/>
    <property type="molecule type" value="Genomic_DNA"/>
</dbReference>
<proteinExistence type="predicted"/>
<dbReference type="PROSITE" id="PS50297">
    <property type="entry name" value="ANK_REP_REGION"/>
    <property type="match status" value="1"/>
</dbReference>
<feature type="compositionally biased region" description="Basic and acidic residues" evidence="3">
    <location>
        <begin position="34"/>
        <end position="49"/>
    </location>
</feature>
<dbReference type="InterPro" id="IPR002110">
    <property type="entry name" value="Ankyrin_rpt"/>
</dbReference>
<dbReference type="PANTHER" id="PTHR24189">
    <property type="entry name" value="MYOTROPHIN"/>
    <property type="match status" value="1"/>
</dbReference>
<keyword evidence="1" id="KW-0677">Repeat</keyword>
<dbReference type="InterPro" id="IPR050745">
    <property type="entry name" value="Multifunctional_regulatory"/>
</dbReference>
<accession>A0A6C0ATK9</accession>
<dbReference type="SUPFAM" id="SSF48403">
    <property type="entry name" value="Ankyrin repeat"/>
    <property type="match status" value="1"/>
</dbReference>
<name>A0A6C0ATK9_9ZZZZ</name>
<dbReference type="Gene3D" id="1.25.40.20">
    <property type="entry name" value="Ankyrin repeat-containing domain"/>
    <property type="match status" value="1"/>
</dbReference>
<feature type="region of interest" description="Disordered" evidence="3">
    <location>
        <begin position="294"/>
        <end position="326"/>
    </location>
</feature>
<sequence length="326" mass="37069">MGNFFSGQSSNQEVQDVGTGTQIYRKLHKAAFNEETKGENMVKSIKRENAANSLKEQQRIREKQEAEQKAKEAKEKAKNSCLTDPKYRLPTPKKNVPDPKVIVNGKETDLRQLTFSKPNENIDDIIFDVCYEWAGNKSVIDKTYTDSFTRTDSFVSNPLTNTVIGYIEPKYREKATKIIKYLIAAGADINIYKGILLFYAIRYKDVKFVEHIVDAGANVNIEDKDKYTPLVTAIKKNNFDIVKKLIESGADVNKAYGEGTGNNPLDVARYNKVDDTETQNKIIQLLRDKGAKATTLFNGGSKQRRTHKKRKSNKNQRKNRRTKKST</sequence>
<evidence type="ECO:0000256" key="3">
    <source>
        <dbReference type="SAM" id="MobiDB-lite"/>
    </source>
</evidence>
<feature type="compositionally biased region" description="Basic residues" evidence="3">
    <location>
        <begin position="302"/>
        <end position="326"/>
    </location>
</feature>
<dbReference type="SMART" id="SM00248">
    <property type="entry name" value="ANK"/>
    <property type="match status" value="4"/>
</dbReference>
<dbReference type="Pfam" id="PF12796">
    <property type="entry name" value="Ank_2"/>
    <property type="match status" value="1"/>
</dbReference>
<evidence type="ECO:0000313" key="4">
    <source>
        <dbReference type="EMBL" id="QHS82700.1"/>
    </source>
</evidence>
<feature type="region of interest" description="Disordered" evidence="3">
    <location>
        <begin position="34"/>
        <end position="100"/>
    </location>
</feature>
<dbReference type="PANTHER" id="PTHR24189:SF50">
    <property type="entry name" value="ANKYRIN REPEAT AND SOCS BOX PROTEIN 2"/>
    <property type="match status" value="1"/>
</dbReference>
<keyword evidence="2" id="KW-0040">ANK repeat</keyword>
<dbReference type="PROSITE" id="PS50088">
    <property type="entry name" value="ANK_REPEAT"/>
    <property type="match status" value="1"/>
</dbReference>
<protein>
    <submittedName>
        <fullName evidence="4">Uncharacterized protein</fullName>
    </submittedName>
</protein>
<dbReference type="AlphaFoldDB" id="A0A6C0ATK9"/>
<dbReference type="InterPro" id="IPR036770">
    <property type="entry name" value="Ankyrin_rpt-contain_sf"/>
</dbReference>